<dbReference type="GO" id="GO:0005782">
    <property type="term" value="C:peroxisomal matrix"/>
    <property type="evidence" value="ECO:0007669"/>
    <property type="project" value="TreeGrafter"/>
</dbReference>
<dbReference type="Gene3D" id="3.20.20.70">
    <property type="entry name" value="Aldolase class I"/>
    <property type="match status" value="1"/>
</dbReference>
<dbReference type="InterPro" id="IPR037396">
    <property type="entry name" value="FMN_HAD"/>
</dbReference>
<feature type="domain" description="FMN hydroxy acid dehydrogenase" evidence="3">
    <location>
        <begin position="1"/>
        <end position="94"/>
    </location>
</feature>
<sequence length="100" mass="10943">IEVLGEVVRAVQGRVPVFIDGGFRNGRDVFKAIALGASGIFLGRPILWGLSVKGAEGVAEVIKILQKEFTNTMQLAGCQSIEDIRKCPDIVVHERYYAKL</sequence>
<evidence type="ECO:0000259" key="3">
    <source>
        <dbReference type="PROSITE" id="PS51349"/>
    </source>
</evidence>
<keyword evidence="2" id="KW-0560">Oxidoreductase</keyword>
<evidence type="ECO:0000313" key="4">
    <source>
        <dbReference type="EMBL" id="KAK5986988.1"/>
    </source>
</evidence>
<dbReference type="PROSITE" id="PS51349">
    <property type="entry name" value="FMN_HYDROXY_ACID_DH_2"/>
    <property type="match status" value="1"/>
</dbReference>
<organism evidence="4 5">
    <name type="scientific">Trichostrongylus colubriformis</name>
    <name type="common">Black scour worm</name>
    <dbReference type="NCBI Taxonomy" id="6319"/>
    <lineage>
        <taxon>Eukaryota</taxon>
        <taxon>Metazoa</taxon>
        <taxon>Ecdysozoa</taxon>
        <taxon>Nematoda</taxon>
        <taxon>Chromadorea</taxon>
        <taxon>Rhabditida</taxon>
        <taxon>Rhabditina</taxon>
        <taxon>Rhabditomorpha</taxon>
        <taxon>Strongyloidea</taxon>
        <taxon>Trichostrongylidae</taxon>
        <taxon>Trichostrongylus</taxon>
    </lineage>
</organism>
<feature type="non-terminal residue" evidence="4">
    <location>
        <position position="1"/>
    </location>
</feature>
<keyword evidence="5" id="KW-1185">Reference proteome</keyword>
<dbReference type="GO" id="GO:0003973">
    <property type="term" value="F:(S)-2-hydroxy-acid oxidase activity"/>
    <property type="evidence" value="ECO:0007669"/>
    <property type="project" value="TreeGrafter"/>
</dbReference>
<reference evidence="4 5" key="1">
    <citation type="submission" date="2019-10" db="EMBL/GenBank/DDBJ databases">
        <title>Assembly and Annotation for the nematode Trichostrongylus colubriformis.</title>
        <authorList>
            <person name="Martin J."/>
        </authorList>
    </citation>
    <scope>NUCLEOTIDE SEQUENCE [LARGE SCALE GENOMIC DNA]</scope>
    <source>
        <strain evidence="4">G859</strain>
        <tissue evidence="4">Whole worm</tissue>
    </source>
</reference>
<dbReference type="Proteomes" id="UP001331761">
    <property type="component" value="Unassembled WGS sequence"/>
</dbReference>
<dbReference type="EMBL" id="WIXE01000015">
    <property type="protein sequence ID" value="KAK5986988.1"/>
    <property type="molecule type" value="Genomic_DNA"/>
</dbReference>
<protein>
    <submittedName>
        <fullName evidence="4">(S)-mandelate dehydrogenase</fullName>
    </submittedName>
</protein>
<dbReference type="InterPro" id="IPR000262">
    <property type="entry name" value="FMN-dep_DH"/>
</dbReference>
<name>A0AAN8IX01_TRICO</name>
<proteinExistence type="predicted"/>
<dbReference type="PANTHER" id="PTHR10578:SF149">
    <property type="entry name" value="2-HYDROXYACID OXIDASE 2"/>
    <property type="match status" value="1"/>
</dbReference>
<evidence type="ECO:0000313" key="5">
    <source>
        <dbReference type="Proteomes" id="UP001331761"/>
    </source>
</evidence>
<evidence type="ECO:0000256" key="1">
    <source>
        <dbReference type="ARBA" id="ARBA00001917"/>
    </source>
</evidence>
<dbReference type="Pfam" id="PF01070">
    <property type="entry name" value="FMN_dh"/>
    <property type="match status" value="1"/>
</dbReference>
<dbReference type="AlphaFoldDB" id="A0AAN8IX01"/>
<comment type="cofactor">
    <cofactor evidence="1">
        <name>FMN</name>
        <dbReference type="ChEBI" id="CHEBI:58210"/>
    </cofactor>
</comment>
<dbReference type="GO" id="GO:0001561">
    <property type="term" value="P:fatty acid alpha-oxidation"/>
    <property type="evidence" value="ECO:0007669"/>
    <property type="project" value="TreeGrafter"/>
</dbReference>
<accession>A0AAN8IX01</accession>
<gene>
    <name evidence="4" type="ORF">GCK32_013358</name>
</gene>
<comment type="caution">
    <text evidence="4">The sequence shown here is derived from an EMBL/GenBank/DDBJ whole genome shotgun (WGS) entry which is preliminary data.</text>
</comment>
<dbReference type="SUPFAM" id="SSF51395">
    <property type="entry name" value="FMN-linked oxidoreductases"/>
    <property type="match status" value="1"/>
</dbReference>
<evidence type="ECO:0000256" key="2">
    <source>
        <dbReference type="ARBA" id="ARBA00023002"/>
    </source>
</evidence>
<dbReference type="InterPro" id="IPR013785">
    <property type="entry name" value="Aldolase_TIM"/>
</dbReference>
<dbReference type="PANTHER" id="PTHR10578">
    <property type="entry name" value="S -2-HYDROXY-ACID OXIDASE-RELATED"/>
    <property type="match status" value="1"/>
</dbReference>